<dbReference type="InterPro" id="IPR027417">
    <property type="entry name" value="P-loop_NTPase"/>
</dbReference>
<dbReference type="OMA" id="VERPVWG"/>
<dbReference type="KEGG" id="ela:UCREL1_10987"/>
<dbReference type="STRING" id="1287681.M7SD34"/>
<proteinExistence type="predicted"/>
<dbReference type="PANTHER" id="PTHR46411">
    <property type="entry name" value="FAMILY ATPASE, PUTATIVE-RELATED"/>
    <property type="match status" value="1"/>
</dbReference>
<dbReference type="Gene3D" id="3.40.50.300">
    <property type="entry name" value="P-loop containing nucleotide triphosphate hydrolases"/>
    <property type="match status" value="1"/>
</dbReference>
<gene>
    <name evidence="2" type="ORF">UCREL1_10987</name>
</gene>
<evidence type="ECO:0000313" key="2">
    <source>
        <dbReference type="EMBL" id="EMR62088.1"/>
    </source>
</evidence>
<feature type="region of interest" description="Disordered" evidence="1">
    <location>
        <begin position="205"/>
        <end position="225"/>
    </location>
</feature>
<dbReference type="OrthoDB" id="10042665at2759"/>
<dbReference type="eggNOG" id="KOG0730">
    <property type="taxonomic scope" value="Eukaryota"/>
</dbReference>
<dbReference type="PANTHER" id="PTHR46411:SF3">
    <property type="entry name" value="AAA+ ATPASE DOMAIN-CONTAINING PROTEIN"/>
    <property type="match status" value="1"/>
</dbReference>
<dbReference type="HOGENOM" id="CLU_004471_5_0_1"/>
<dbReference type="Proteomes" id="UP000012174">
    <property type="component" value="Unassembled WGS sequence"/>
</dbReference>
<accession>M7SD34</accession>
<dbReference type="SUPFAM" id="SSF52540">
    <property type="entry name" value="P-loop containing nucleoside triphosphate hydrolases"/>
    <property type="match status" value="1"/>
</dbReference>
<reference evidence="3" key="1">
    <citation type="journal article" date="2013" name="Genome Announc.">
        <title>Draft genome sequence of the grapevine dieback fungus Eutypa lata UCR-EL1.</title>
        <authorList>
            <person name="Blanco-Ulate B."/>
            <person name="Rolshausen P.E."/>
            <person name="Cantu D."/>
        </authorList>
    </citation>
    <scope>NUCLEOTIDE SEQUENCE [LARGE SCALE GENOMIC DNA]</scope>
    <source>
        <strain evidence="3">UCR-EL1</strain>
    </source>
</reference>
<protein>
    <submittedName>
        <fullName evidence="2">Putative aaa family protein</fullName>
    </submittedName>
</protein>
<keyword evidence="3" id="KW-1185">Reference proteome</keyword>
<dbReference type="AlphaFoldDB" id="M7SD34"/>
<sequence>MSGRNKQSVRFSIDSLSETNWDKSALDSVIIDEHRKDVLKALVLAHEFPSGAVDLFTQKGKGLVVLLYGSPGTGKTMTAVLLKHLEYFGGIIFLTSSLVRVFDTAMKSRIRIALEYHPPDLDMMRRIWSSAVPAVPETERELDTDEDLDKLLANRLNGREIANAVYTSRTLARYEKTKLRSEHIIKVLEAKRMFEKSFRQIQAKGRGGGAAQVSRSNTFEMAETE</sequence>
<evidence type="ECO:0000256" key="1">
    <source>
        <dbReference type="SAM" id="MobiDB-lite"/>
    </source>
</evidence>
<evidence type="ECO:0000313" key="3">
    <source>
        <dbReference type="Proteomes" id="UP000012174"/>
    </source>
</evidence>
<name>M7SD34_EUTLA</name>
<dbReference type="EMBL" id="KB707500">
    <property type="protein sequence ID" value="EMR62088.1"/>
    <property type="molecule type" value="Genomic_DNA"/>
</dbReference>
<organism evidence="2 3">
    <name type="scientific">Eutypa lata (strain UCR-EL1)</name>
    <name type="common">Grapevine dieback disease fungus</name>
    <name type="synonym">Eutypa armeniacae</name>
    <dbReference type="NCBI Taxonomy" id="1287681"/>
    <lineage>
        <taxon>Eukaryota</taxon>
        <taxon>Fungi</taxon>
        <taxon>Dikarya</taxon>
        <taxon>Ascomycota</taxon>
        <taxon>Pezizomycotina</taxon>
        <taxon>Sordariomycetes</taxon>
        <taxon>Xylariomycetidae</taxon>
        <taxon>Xylariales</taxon>
        <taxon>Diatrypaceae</taxon>
        <taxon>Eutypa</taxon>
    </lineage>
</organism>